<name>A0AAD5JZI3_9FUNG</name>
<keyword evidence="3" id="KW-1185">Reference proteome</keyword>
<gene>
    <name evidence="2" type="ORF">BDA99DRAFT_526495</name>
</gene>
<evidence type="ECO:0000313" key="2">
    <source>
        <dbReference type="EMBL" id="KAI9246920.1"/>
    </source>
</evidence>
<evidence type="ECO:0000313" key="3">
    <source>
        <dbReference type="Proteomes" id="UP001209540"/>
    </source>
</evidence>
<comment type="caution">
    <text evidence="2">The sequence shown here is derived from an EMBL/GenBank/DDBJ whole genome shotgun (WGS) entry which is preliminary data.</text>
</comment>
<dbReference type="EMBL" id="JAIXMP010000044">
    <property type="protein sequence ID" value="KAI9246920.1"/>
    <property type="molecule type" value="Genomic_DNA"/>
</dbReference>
<reference evidence="2" key="1">
    <citation type="journal article" date="2022" name="IScience">
        <title>Evolution of zygomycete secretomes and the origins of terrestrial fungal ecologies.</title>
        <authorList>
            <person name="Chang Y."/>
            <person name="Wang Y."/>
            <person name="Mondo S."/>
            <person name="Ahrendt S."/>
            <person name="Andreopoulos W."/>
            <person name="Barry K."/>
            <person name="Beard J."/>
            <person name="Benny G.L."/>
            <person name="Blankenship S."/>
            <person name="Bonito G."/>
            <person name="Cuomo C."/>
            <person name="Desiro A."/>
            <person name="Gervers K.A."/>
            <person name="Hundley H."/>
            <person name="Kuo A."/>
            <person name="LaButti K."/>
            <person name="Lang B.F."/>
            <person name="Lipzen A."/>
            <person name="O'Donnell K."/>
            <person name="Pangilinan J."/>
            <person name="Reynolds N."/>
            <person name="Sandor L."/>
            <person name="Smith M.E."/>
            <person name="Tsang A."/>
            <person name="Grigoriev I.V."/>
            <person name="Stajich J.E."/>
            <person name="Spatafora J.W."/>
        </authorList>
    </citation>
    <scope>NUCLEOTIDE SEQUENCE</scope>
    <source>
        <strain evidence="2">RSA 2281</strain>
    </source>
</reference>
<proteinExistence type="predicted"/>
<protein>
    <submittedName>
        <fullName evidence="2">Uncharacterized protein</fullName>
    </submittedName>
</protein>
<evidence type="ECO:0000256" key="1">
    <source>
        <dbReference type="SAM" id="MobiDB-lite"/>
    </source>
</evidence>
<dbReference type="Proteomes" id="UP001209540">
    <property type="component" value="Unassembled WGS sequence"/>
</dbReference>
<dbReference type="AlphaFoldDB" id="A0AAD5JZI3"/>
<accession>A0AAD5JZI3</accession>
<sequence length="106" mass="11577">MTRGLSKLPVLLEALINCWFSNITYCFACVSRRKDLCKFYKQSFGWNHSGFDGCFSIPELVSSSSSRISSSLSTTTSVPLPSTSSPPSSASICETISSLFFAPILF</sequence>
<reference evidence="2" key="2">
    <citation type="submission" date="2023-02" db="EMBL/GenBank/DDBJ databases">
        <authorList>
            <consortium name="DOE Joint Genome Institute"/>
            <person name="Mondo S.J."/>
            <person name="Chang Y."/>
            <person name="Wang Y."/>
            <person name="Ahrendt S."/>
            <person name="Andreopoulos W."/>
            <person name="Barry K."/>
            <person name="Beard J."/>
            <person name="Benny G.L."/>
            <person name="Blankenship S."/>
            <person name="Bonito G."/>
            <person name="Cuomo C."/>
            <person name="Desiro A."/>
            <person name="Gervers K.A."/>
            <person name="Hundley H."/>
            <person name="Kuo A."/>
            <person name="LaButti K."/>
            <person name="Lang B.F."/>
            <person name="Lipzen A."/>
            <person name="O'Donnell K."/>
            <person name="Pangilinan J."/>
            <person name="Reynolds N."/>
            <person name="Sandor L."/>
            <person name="Smith M.W."/>
            <person name="Tsang A."/>
            <person name="Grigoriev I.V."/>
            <person name="Stajich J.E."/>
            <person name="Spatafora J.W."/>
        </authorList>
    </citation>
    <scope>NUCLEOTIDE SEQUENCE</scope>
    <source>
        <strain evidence="2">RSA 2281</strain>
    </source>
</reference>
<organism evidence="2 3">
    <name type="scientific">Phascolomyces articulosus</name>
    <dbReference type="NCBI Taxonomy" id="60185"/>
    <lineage>
        <taxon>Eukaryota</taxon>
        <taxon>Fungi</taxon>
        <taxon>Fungi incertae sedis</taxon>
        <taxon>Mucoromycota</taxon>
        <taxon>Mucoromycotina</taxon>
        <taxon>Mucoromycetes</taxon>
        <taxon>Mucorales</taxon>
        <taxon>Lichtheimiaceae</taxon>
        <taxon>Phascolomyces</taxon>
    </lineage>
</organism>
<feature type="region of interest" description="Disordered" evidence="1">
    <location>
        <begin position="66"/>
        <end position="90"/>
    </location>
</feature>